<dbReference type="PROSITE" id="PS50048">
    <property type="entry name" value="ZN2_CY6_FUNGAL_2"/>
    <property type="match status" value="1"/>
</dbReference>
<evidence type="ECO:0000313" key="10">
    <source>
        <dbReference type="Proteomes" id="UP000777438"/>
    </source>
</evidence>
<dbReference type="GO" id="GO:0005634">
    <property type="term" value="C:nucleus"/>
    <property type="evidence" value="ECO:0007669"/>
    <property type="project" value="UniProtKB-SubCell"/>
</dbReference>
<dbReference type="GO" id="GO:0006351">
    <property type="term" value="P:DNA-templated transcription"/>
    <property type="evidence" value="ECO:0007669"/>
    <property type="project" value="InterPro"/>
</dbReference>
<dbReference type="PANTHER" id="PTHR46910">
    <property type="entry name" value="TRANSCRIPTION FACTOR PDR1"/>
    <property type="match status" value="1"/>
</dbReference>
<feature type="region of interest" description="Disordered" evidence="7">
    <location>
        <begin position="49"/>
        <end position="75"/>
    </location>
</feature>
<gene>
    <name evidence="9" type="ORF">B0T10DRAFT_590847</name>
</gene>
<evidence type="ECO:0000256" key="6">
    <source>
        <dbReference type="ARBA" id="ARBA00023242"/>
    </source>
</evidence>
<organism evidence="9 10">
    <name type="scientific">Thelonectria olida</name>
    <dbReference type="NCBI Taxonomy" id="1576542"/>
    <lineage>
        <taxon>Eukaryota</taxon>
        <taxon>Fungi</taxon>
        <taxon>Dikarya</taxon>
        <taxon>Ascomycota</taxon>
        <taxon>Pezizomycotina</taxon>
        <taxon>Sordariomycetes</taxon>
        <taxon>Hypocreomycetidae</taxon>
        <taxon>Hypocreales</taxon>
        <taxon>Nectriaceae</taxon>
        <taxon>Thelonectria</taxon>
    </lineage>
</organism>
<dbReference type="Gene3D" id="4.10.240.10">
    <property type="entry name" value="Zn(2)-C6 fungal-type DNA-binding domain"/>
    <property type="match status" value="1"/>
</dbReference>
<keyword evidence="6" id="KW-0539">Nucleus</keyword>
<evidence type="ECO:0000313" key="9">
    <source>
        <dbReference type="EMBL" id="KAH6871637.1"/>
    </source>
</evidence>
<dbReference type="GO" id="GO:0000981">
    <property type="term" value="F:DNA-binding transcription factor activity, RNA polymerase II-specific"/>
    <property type="evidence" value="ECO:0007669"/>
    <property type="project" value="InterPro"/>
</dbReference>
<evidence type="ECO:0000256" key="1">
    <source>
        <dbReference type="ARBA" id="ARBA00004123"/>
    </source>
</evidence>
<dbReference type="Proteomes" id="UP000777438">
    <property type="component" value="Unassembled WGS sequence"/>
</dbReference>
<dbReference type="SUPFAM" id="SSF57701">
    <property type="entry name" value="Zn2/Cys6 DNA-binding domain"/>
    <property type="match status" value="1"/>
</dbReference>
<dbReference type="InterPro" id="IPR007219">
    <property type="entry name" value="XnlR_reg_dom"/>
</dbReference>
<dbReference type="Pfam" id="PF04082">
    <property type="entry name" value="Fungal_trans"/>
    <property type="match status" value="1"/>
</dbReference>
<name>A0A9P8VTI9_9HYPO</name>
<dbReference type="InterPro" id="IPR050987">
    <property type="entry name" value="AtrR-like"/>
</dbReference>
<comment type="caution">
    <text evidence="9">The sequence shown here is derived from an EMBL/GenBank/DDBJ whole genome shotgun (WGS) entry which is preliminary data.</text>
</comment>
<dbReference type="GO" id="GO:0003677">
    <property type="term" value="F:DNA binding"/>
    <property type="evidence" value="ECO:0007669"/>
    <property type="project" value="UniProtKB-KW"/>
</dbReference>
<feature type="non-terminal residue" evidence="9">
    <location>
        <position position="604"/>
    </location>
</feature>
<dbReference type="AlphaFoldDB" id="A0A9P8VTI9"/>
<dbReference type="InterPro" id="IPR001138">
    <property type="entry name" value="Zn2Cys6_DnaBD"/>
</dbReference>
<dbReference type="CDD" id="cd00067">
    <property type="entry name" value="GAL4"/>
    <property type="match status" value="1"/>
</dbReference>
<reference evidence="9 10" key="1">
    <citation type="journal article" date="2021" name="Nat. Commun.">
        <title>Genetic determinants of endophytism in the Arabidopsis root mycobiome.</title>
        <authorList>
            <person name="Mesny F."/>
            <person name="Miyauchi S."/>
            <person name="Thiergart T."/>
            <person name="Pickel B."/>
            <person name="Atanasova L."/>
            <person name="Karlsson M."/>
            <person name="Huettel B."/>
            <person name="Barry K.W."/>
            <person name="Haridas S."/>
            <person name="Chen C."/>
            <person name="Bauer D."/>
            <person name="Andreopoulos W."/>
            <person name="Pangilinan J."/>
            <person name="LaButti K."/>
            <person name="Riley R."/>
            <person name="Lipzen A."/>
            <person name="Clum A."/>
            <person name="Drula E."/>
            <person name="Henrissat B."/>
            <person name="Kohler A."/>
            <person name="Grigoriev I.V."/>
            <person name="Martin F.M."/>
            <person name="Hacquard S."/>
        </authorList>
    </citation>
    <scope>NUCLEOTIDE SEQUENCE [LARGE SCALE GENOMIC DNA]</scope>
    <source>
        <strain evidence="9 10">MPI-CAGE-CH-0241</strain>
    </source>
</reference>
<dbReference type="SMART" id="SM00066">
    <property type="entry name" value="GAL4"/>
    <property type="match status" value="1"/>
</dbReference>
<evidence type="ECO:0000256" key="3">
    <source>
        <dbReference type="ARBA" id="ARBA00023015"/>
    </source>
</evidence>
<evidence type="ECO:0000259" key="8">
    <source>
        <dbReference type="PROSITE" id="PS50048"/>
    </source>
</evidence>
<evidence type="ECO:0000256" key="5">
    <source>
        <dbReference type="ARBA" id="ARBA00023163"/>
    </source>
</evidence>
<dbReference type="EMBL" id="JAGPYM010000052">
    <property type="protein sequence ID" value="KAH6871637.1"/>
    <property type="molecule type" value="Genomic_DNA"/>
</dbReference>
<feature type="compositionally biased region" description="Polar residues" evidence="7">
    <location>
        <begin position="65"/>
        <end position="74"/>
    </location>
</feature>
<dbReference type="CDD" id="cd12148">
    <property type="entry name" value="fungal_TF_MHR"/>
    <property type="match status" value="1"/>
</dbReference>
<protein>
    <recommendedName>
        <fullName evidence="8">Zn(2)-C6 fungal-type domain-containing protein</fullName>
    </recommendedName>
</protein>
<keyword evidence="10" id="KW-1185">Reference proteome</keyword>
<feature type="region of interest" description="Disordered" evidence="7">
    <location>
        <begin position="94"/>
        <end position="116"/>
    </location>
</feature>
<sequence length="604" mass="68540">MEVAAHARRRKACDFCVSRKIKCDTLKPTCSNCRLYGVECRITNATNTSRRKAPAIPPPFDENTPAASASTPPDQVSAIEARLANIESQLAQLVRDKRPPSQSSSPQSGQNIPSLSFKNFPEAREYTALDMWNEGSTLPCIGFSPQPISDTVILTSGQLELPTLPELLPNVDNYFHNYNRYIPLFEQSTFMRMLLEWYSSPSRQAPVPWAAINVVLAISYRVIDDMPIDDPRLAQCIRNLHSATTHLMAWNQNFLGLQVLLGMVILFQGTTDPQLAIVLIGSSMRLIQSMGLPSRRGLVGLSSSEALQRCRIFWIAYVLDRDLALRSKAPYTQLDGELDLNPPPEDVEDGTGFVTSSTDSVRFNYFRARVDLAVIQGKAHDILYSRRAQKLSREQRLQNISRVEQMLLTWRTGIPAELLTAEGLYRRLSPIPIHLMMNMYNRHLECLFRIHSIFSFDQDWLNRVRCYLSPMVIELREDEVDGEVIHSGLTPLPRGWTECVEYCRLSLEILTSGKQTEYSIWLNACCTVSSLIVLLVNIIEFPDHEFIAVDQNLIDQTRGLFEQMNSKASEGRFFLLQVAQDLDRRARGQVNRMTQINNFSFLDA</sequence>
<dbReference type="InterPro" id="IPR036864">
    <property type="entry name" value="Zn2-C6_fun-type_DNA-bd_sf"/>
</dbReference>
<dbReference type="OrthoDB" id="2123952at2759"/>
<keyword evidence="5" id="KW-0804">Transcription</keyword>
<dbReference type="PANTHER" id="PTHR46910:SF37">
    <property type="entry name" value="ZN(II)2CYS6 TRANSCRIPTION FACTOR (EUROFUNG)"/>
    <property type="match status" value="1"/>
</dbReference>
<evidence type="ECO:0000256" key="4">
    <source>
        <dbReference type="ARBA" id="ARBA00023125"/>
    </source>
</evidence>
<keyword evidence="3" id="KW-0805">Transcription regulation</keyword>
<dbReference type="GO" id="GO:0008270">
    <property type="term" value="F:zinc ion binding"/>
    <property type="evidence" value="ECO:0007669"/>
    <property type="project" value="InterPro"/>
</dbReference>
<evidence type="ECO:0000256" key="2">
    <source>
        <dbReference type="ARBA" id="ARBA00022723"/>
    </source>
</evidence>
<comment type="subcellular location">
    <subcellularLocation>
        <location evidence="1">Nucleus</location>
    </subcellularLocation>
</comment>
<feature type="compositionally biased region" description="Low complexity" evidence="7">
    <location>
        <begin position="100"/>
        <end position="114"/>
    </location>
</feature>
<keyword evidence="4" id="KW-0238">DNA-binding</keyword>
<accession>A0A9P8VTI9</accession>
<keyword evidence="2" id="KW-0479">Metal-binding</keyword>
<feature type="domain" description="Zn(2)-C6 fungal-type" evidence="8">
    <location>
        <begin position="12"/>
        <end position="42"/>
    </location>
</feature>
<proteinExistence type="predicted"/>
<dbReference type="SMART" id="SM00906">
    <property type="entry name" value="Fungal_trans"/>
    <property type="match status" value="1"/>
</dbReference>
<evidence type="ECO:0000256" key="7">
    <source>
        <dbReference type="SAM" id="MobiDB-lite"/>
    </source>
</evidence>
<dbReference type="Pfam" id="PF00172">
    <property type="entry name" value="Zn_clus"/>
    <property type="match status" value="1"/>
</dbReference>